<sequence length="307" mass="34132">MFNCHACNTGASDGVTCSSCGGVYCFLCANINEKNYRKLGAARQATLLCASCKSSQPRALSSDASPANSSQQAQPCATLDLVLQELREMREGIRGIDARLEQLPILMQEVRDITIRTVDVEKRVSALEDKCSGADNYPQLQEKLSQLTSVIAAKEQRERVNNIEIRGVPLKKAENLFQLVAKIGDAIGHPVLPSQINFVTRSRSTADIKPVIVGFLCRYTKENFVASARTRKNLTAEDLGFSGVLTRVYVNDHLTRENKQLLTKTKKVALDHNHKYTWVQNCKILVRKNYTSPIIHILSEVDLAKIK</sequence>
<dbReference type="STRING" id="104452.A0A0L7K2T7"/>
<dbReference type="Pfam" id="PF25298">
    <property type="entry name" value="Baculo_FP_2nd"/>
    <property type="match status" value="1"/>
</dbReference>
<evidence type="ECO:0000313" key="3">
    <source>
        <dbReference type="Proteomes" id="UP000037510"/>
    </source>
</evidence>
<dbReference type="AlphaFoldDB" id="A0A0L7K2T7"/>
<accession>A0A0L7K2T7</accession>
<feature type="domain" description="FP protein C-terminal" evidence="1">
    <location>
        <begin position="255"/>
        <end position="307"/>
    </location>
</feature>
<protein>
    <submittedName>
        <fullName evidence="2">Zinc finger DNA binding protein</fullName>
    </submittedName>
</protein>
<proteinExistence type="predicted"/>
<evidence type="ECO:0000313" key="2">
    <source>
        <dbReference type="EMBL" id="KOB52145.1"/>
    </source>
</evidence>
<dbReference type="Proteomes" id="UP000037510">
    <property type="component" value="Unassembled WGS sequence"/>
</dbReference>
<evidence type="ECO:0000259" key="1">
    <source>
        <dbReference type="Pfam" id="PF25298"/>
    </source>
</evidence>
<reference evidence="2 3" key="1">
    <citation type="journal article" date="2015" name="Genome Biol. Evol.">
        <title>The genome of winter moth (Operophtera brumata) provides a genomic perspective on sexual dimorphism and phenology.</title>
        <authorList>
            <person name="Derks M.F."/>
            <person name="Smit S."/>
            <person name="Salis L."/>
            <person name="Schijlen E."/>
            <person name="Bossers A."/>
            <person name="Mateman C."/>
            <person name="Pijl A.S."/>
            <person name="de Ridder D."/>
            <person name="Groenen M.A."/>
            <person name="Visser M.E."/>
            <person name="Megens H.J."/>
        </authorList>
    </citation>
    <scope>NUCLEOTIDE SEQUENCE [LARGE SCALE GENOMIC DNA]</scope>
    <source>
        <strain evidence="2">WM2013NL</strain>
        <tissue evidence="2">Head and thorax</tissue>
    </source>
</reference>
<dbReference type="EMBL" id="JTDY01013395">
    <property type="protein sequence ID" value="KOB52145.1"/>
    <property type="molecule type" value="Genomic_DNA"/>
</dbReference>
<dbReference type="InterPro" id="IPR057251">
    <property type="entry name" value="FP_C"/>
</dbReference>
<organism evidence="2 3">
    <name type="scientific">Operophtera brumata</name>
    <name type="common">Winter moth</name>
    <name type="synonym">Phalaena brumata</name>
    <dbReference type="NCBI Taxonomy" id="104452"/>
    <lineage>
        <taxon>Eukaryota</taxon>
        <taxon>Metazoa</taxon>
        <taxon>Ecdysozoa</taxon>
        <taxon>Arthropoda</taxon>
        <taxon>Hexapoda</taxon>
        <taxon>Insecta</taxon>
        <taxon>Pterygota</taxon>
        <taxon>Neoptera</taxon>
        <taxon>Endopterygota</taxon>
        <taxon>Lepidoptera</taxon>
        <taxon>Glossata</taxon>
        <taxon>Ditrysia</taxon>
        <taxon>Geometroidea</taxon>
        <taxon>Geometridae</taxon>
        <taxon>Larentiinae</taxon>
        <taxon>Operophtera</taxon>
    </lineage>
</organism>
<name>A0A0L7K2T7_OPEBR</name>
<comment type="caution">
    <text evidence="2">The sequence shown here is derived from an EMBL/GenBank/DDBJ whole genome shotgun (WGS) entry which is preliminary data.</text>
</comment>
<keyword evidence="3" id="KW-1185">Reference proteome</keyword>
<gene>
    <name evidence="2" type="ORF">OBRU01_26444</name>
</gene>